<dbReference type="AlphaFoldDB" id="A0A1B0C2G9"/>
<reference evidence="3" key="1">
    <citation type="submission" date="2015-01" db="EMBL/GenBank/DDBJ databases">
        <authorList>
            <person name="Aksoy S."/>
            <person name="Warren W."/>
            <person name="Wilson R.K."/>
        </authorList>
    </citation>
    <scope>NUCLEOTIDE SEQUENCE [LARGE SCALE GENOMIC DNA]</scope>
    <source>
        <strain evidence="3">IAEA</strain>
    </source>
</reference>
<dbReference type="Proteomes" id="UP000092460">
    <property type="component" value="Unassembled WGS sequence"/>
</dbReference>
<dbReference type="EMBL" id="JXJN01024531">
    <property type="status" value="NOT_ANNOTATED_CDS"/>
    <property type="molecule type" value="Genomic_DNA"/>
</dbReference>
<reference evidence="2" key="2">
    <citation type="submission" date="2020-05" db="UniProtKB">
        <authorList>
            <consortium name="EnsemblMetazoa"/>
        </authorList>
    </citation>
    <scope>IDENTIFICATION</scope>
    <source>
        <strain evidence="2">IAEA</strain>
    </source>
</reference>
<feature type="transmembrane region" description="Helical" evidence="1">
    <location>
        <begin position="20"/>
        <end position="41"/>
    </location>
</feature>
<sequence>MASPHPSGTVYADIMSNPSPSIIMANLIYFHPLVVAIAIYLNKNSCERLCVSMFICIQEKSLLKKRLTWKNQRHWLKDCEIREEVSQLTCFIADNLEFIADTNLKVNATRSHSPVKI</sequence>
<dbReference type="EMBL" id="JXJN01024533">
    <property type="status" value="NOT_ANNOTATED_CDS"/>
    <property type="molecule type" value="Genomic_DNA"/>
</dbReference>
<keyword evidence="1" id="KW-0472">Membrane</keyword>
<proteinExistence type="predicted"/>
<protein>
    <submittedName>
        <fullName evidence="2">Uncharacterized protein</fullName>
    </submittedName>
</protein>
<dbReference type="VEuPathDB" id="VectorBase:GPPI047367"/>
<keyword evidence="3" id="KW-1185">Reference proteome</keyword>
<organism evidence="2 3">
    <name type="scientific">Glossina palpalis gambiensis</name>
    <dbReference type="NCBI Taxonomy" id="67801"/>
    <lineage>
        <taxon>Eukaryota</taxon>
        <taxon>Metazoa</taxon>
        <taxon>Ecdysozoa</taxon>
        <taxon>Arthropoda</taxon>
        <taxon>Hexapoda</taxon>
        <taxon>Insecta</taxon>
        <taxon>Pterygota</taxon>
        <taxon>Neoptera</taxon>
        <taxon>Endopterygota</taxon>
        <taxon>Diptera</taxon>
        <taxon>Brachycera</taxon>
        <taxon>Muscomorpha</taxon>
        <taxon>Hippoboscoidea</taxon>
        <taxon>Glossinidae</taxon>
        <taxon>Glossina</taxon>
    </lineage>
</organism>
<keyword evidence="1" id="KW-1133">Transmembrane helix</keyword>
<dbReference type="EnsemblMetazoa" id="GPPI047367-RA">
    <property type="protein sequence ID" value="GPPI047367-PA"/>
    <property type="gene ID" value="GPPI047367"/>
</dbReference>
<dbReference type="EMBL" id="JXJN01024532">
    <property type="status" value="NOT_ANNOTATED_CDS"/>
    <property type="molecule type" value="Genomic_DNA"/>
</dbReference>
<accession>A0A1B0C2G9</accession>
<name>A0A1B0C2G9_9MUSC</name>
<evidence type="ECO:0000313" key="3">
    <source>
        <dbReference type="Proteomes" id="UP000092460"/>
    </source>
</evidence>
<keyword evidence="1" id="KW-0812">Transmembrane</keyword>
<evidence type="ECO:0000256" key="1">
    <source>
        <dbReference type="SAM" id="Phobius"/>
    </source>
</evidence>
<evidence type="ECO:0000313" key="2">
    <source>
        <dbReference type="EnsemblMetazoa" id="GPPI047367-PA"/>
    </source>
</evidence>